<dbReference type="InterPro" id="IPR015500">
    <property type="entry name" value="Peptidase_S8_subtilisin-rel"/>
</dbReference>
<evidence type="ECO:0000256" key="1">
    <source>
        <dbReference type="ARBA" id="ARBA00022670"/>
    </source>
</evidence>
<dbReference type="EMBL" id="JAGPXF010000007">
    <property type="protein sequence ID" value="KAH7235339.1"/>
    <property type="molecule type" value="Genomic_DNA"/>
</dbReference>
<dbReference type="OrthoDB" id="5093543at2759"/>
<reference evidence="5" key="1">
    <citation type="journal article" date="2021" name="Nat. Commun.">
        <title>Genetic determinants of endophytism in the Arabidopsis root mycobiome.</title>
        <authorList>
            <person name="Mesny F."/>
            <person name="Miyauchi S."/>
            <person name="Thiergart T."/>
            <person name="Pickel B."/>
            <person name="Atanasova L."/>
            <person name="Karlsson M."/>
            <person name="Huettel B."/>
            <person name="Barry K.W."/>
            <person name="Haridas S."/>
            <person name="Chen C."/>
            <person name="Bauer D."/>
            <person name="Andreopoulos W."/>
            <person name="Pangilinan J."/>
            <person name="LaButti K."/>
            <person name="Riley R."/>
            <person name="Lipzen A."/>
            <person name="Clum A."/>
            <person name="Drula E."/>
            <person name="Henrissat B."/>
            <person name="Kohler A."/>
            <person name="Grigoriev I.V."/>
            <person name="Martin F.M."/>
            <person name="Hacquard S."/>
        </authorList>
    </citation>
    <scope>NUCLEOTIDE SEQUENCE</scope>
    <source>
        <strain evidence="5">MPI-SDFR-AT-0068</strain>
    </source>
</reference>
<dbReference type="Proteomes" id="UP000813427">
    <property type="component" value="Unassembled WGS sequence"/>
</dbReference>
<dbReference type="CDD" id="cd07491">
    <property type="entry name" value="Peptidases_S8_7"/>
    <property type="match status" value="1"/>
</dbReference>
<evidence type="ECO:0000256" key="2">
    <source>
        <dbReference type="ARBA" id="ARBA00022801"/>
    </source>
</evidence>
<keyword evidence="3" id="KW-0720">Serine protease</keyword>
<dbReference type="InterPro" id="IPR000209">
    <property type="entry name" value="Peptidase_S8/S53_dom"/>
</dbReference>
<keyword evidence="2" id="KW-0378">Hydrolase</keyword>
<comment type="caution">
    <text evidence="5">The sequence shown here is derived from an EMBL/GenBank/DDBJ whole genome shotgun (WGS) entry which is preliminary data.</text>
</comment>
<evidence type="ECO:0000259" key="4">
    <source>
        <dbReference type="Pfam" id="PF00082"/>
    </source>
</evidence>
<organism evidence="5 6">
    <name type="scientific">Fusarium tricinctum</name>
    <dbReference type="NCBI Taxonomy" id="61284"/>
    <lineage>
        <taxon>Eukaryota</taxon>
        <taxon>Fungi</taxon>
        <taxon>Dikarya</taxon>
        <taxon>Ascomycota</taxon>
        <taxon>Pezizomycotina</taxon>
        <taxon>Sordariomycetes</taxon>
        <taxon>Hypocreomycetidae</taxon>
        <taxon>Hypocreales</taxon>
        <taxon>Nectriaceae</taxon>
        <taxon>Fusarium</taxon>
        <taxon>Fusarium tricinctum species complex</taxon>
    </lineage>
</organism>
<name>A0A8K0RLZ7_9HYPO</name>
<protein>
    <submittedName>
        <fullName evidence="5">Peptidase S8/S53 domain-containing protein</fullName>
    </submittedName>
</protein>
<gene>
    <name evidence="5" type="ORF">BKA59DRAFT_405209</name>
</gene>
<evidence type="ECO:0000313" key="5">
    <source>
        <dbReference type="EMBL" id="KAH7235339.1"/>
    </source>
</evidence>
<dbReference type="Gene3D" id="3.40.50.200">
    <property type="entry name" value="Peptidase S8/S53 domain"/>
    <property type="match status" value="1"/>
</dbReference>
<proteinExistence type="predicted"/>
<sequence>EHLDWQKADLDPKVICEVGSKSRVVETSRMVGKEDESSRLRSSLAEVTLKWSGKNVALRGWSEVEGLPQLPALKAITLNIPAMSDQQDPPDWIRRNLDQFKARLNQNMAPSGKSNSSSPRGIKVVENWSDKTPGASVLLNGLASSAGMPNLEQEHEWISDMERFAEPMSRLWESILTKSGEKLDSLEKEAKALSNMDTQTLASLQKLRKDAVVALIDDGVNTFDPTFSKRFMEGKTFDYRDDGVGQYYISETGHGTDMARMILKVCPMASIYSIKLKVQKTANSGESTVEAFSAASAIEAALEKKANIISMSWTLPKPDAKTIERERLDAVLSRACQETVLMFCSSPDRKSQNETQHYTSYFNRKKIFLIGAADDSGTLYNHSGTQNDFIFPGINISVSGDHNRNNTTSLTRELTGSSIATALAAGLAAMMTYCFKASALAAVMPRIEQGKILAASSTELIKPEDVNAVAHRDGIEMVFKRIGTIESYSTPFIPVWNRFRYATQVLGDEKKTDDQKSTYLMNLCRN</sequence>
<dbReference type="GO" id="GO:0006508">
    <property type="term" value="P:proteolysis"/>
    <property type="evidence" value="ECO:0007669"/>
    <property type="project" value="UniProtKB-KW"/>
</dbReference>
<feature type="non-terminal residue" evidence="5">
    <location>
        <position position="1"/>
    </location>
</feature>
<dbReference type="InterPro" id="IPR036852">
    <property type="entry name" value="Peptidase_S8/S53_dom_sf"/>
</dbReference>
<dbReference type="SUPFAM" id="SSF52743">
    <property type="entry name" value="Subtilisin-like"/>
    <property type="match status" value="1"/>
</dbReference>
<dbReference type="AlphaFoldDB" id="A0A8K0RLZ7"/>
<accession>A0A8K0RLZ7</accession>
<dbReference type="GO" id="GO:0004252">
    <property type="term" value="F:serine-type endopeptidase activity"/>
    <property type="evidence" value="ECO:0007669"/>
    <property type="project" value="InterPro"/>
</dbReference>
<dbReference type="Pfam" id="PF00082">
    <property type="entry name" value="Peptidase_S8"/>
    <property type="match status" value="1"/>
</dbReference>
<keyword evidence="1" id="KW-0645">Protease</keyword>
<evidence type="ECO:0000256" key="3">
    <source>
        <dbReference type="ARBA" id="ARBA00022825"/>
    </source>
</evidence>
<feature type="domain" description="Peptidase S8/S53" evidence="4">
    <location>
        <begin position="209"/>
        <end position="432"/>
    </location>
</feature>
<evidence type="ECO:0000313" key="6">
    <source>
        <dbReference type="Proteomes" id="UP000813427"/>
    </source>
</evidence>
<keyword evidence="6" id="KW-1185">Reference proteome</keyword>
<dbReference type="PRINTS" id="PR00723">
    <property type="entry name" value="SUBTILISIN"/>
</dbReference>